<proteinExistence type="predicted"/>
<reference evidence="1" key="1">
    <citation type="journal article" date="2020" name="Nature">
        <title>Giant virus diversity and host interactions through global metagenomics.</title>
        <authorList>
            <person name="Schulz F."/>
            <person name="Roux S."/>
            <person name="Paez-Espino D."/>
            <person name="Jungbluth S."/>
            <person name="Walsh D.A."/>
            <person name="Denef V.J."/>
            <person name="McMahon K.D."/>
            <person name="Konstantinidis K.T."/>
            <person name="Eloe-Fadrosh E.A."/>
            <person name="Kyrpides N.C."/>
            <person name="Woyke T."/>
        </authorList>
    </citation>
    <scope>NUCLEOTIDE SEQUENCE</scope>
    <source>
        <strain evidence="1">GVMAG-S-1021933-23</strain>
    </source>
</reference>
<protein>
    <submittedName>
        <fullName evidence="1">Uncharacterized protein</fullName>
    </submittedName>
</protein>
<dbReference type="AlphaFoldDB" id="A0A6C0AEJ0"/>
<name>A0A6C0AEJ0_9ZZZZ</name>
<accession>A0A6C0AEJ0</accession>
<sequence>MFSRMYKNLVANLNPIDDPEWIDKNWNKLKLSFNNDEDFINYHLLVQFK</sequence>
<dbReference type="EMBL" id="MN740593">
    <property type="protein sequence ID" value="QHS77860.1"/>
    <property type="molecule type" value="Genomic_DNA"/>
</dbReference>
<organism evidence="1">
    <name type="scientific">viral metagenome</name>
    <dbReference type="NCBI Taxonomy" id="1070528"/>
    <lineage>
        <taxon>unclassified sequences</taxon>
        <taxon>metagenomes</taxon>
        <taxon>organismal metagenomes</taxon>
    </lineage>
</organism>
<evidence type="ECO:0000313" key="1">
    <source>
        <dbReference type="EMBL" id="QHS77860.1"/>
    </source>
</evidence>